<dbReference type="GO" id="GO:0051015">
    <property type="term" value="F:actin filament binding"/>
    <property type="evidence" value="ECO:0007669"/>
    <property type="project" value="TreeGrafter"/>
</dbReference>
<dbReference type="FunFam" id="2.130.10.10:FF:000102">
    <property type="entry name" value="Actin-interacting protein 1"/>
    <property type="match status" value="1"/>
</dbReference>
<protein>
    <recommendedName>
        <fullName evidence="4">Actin-interacting protein 1</fullName>
    </recommendedName>
</protein>
<evidence type="ECO:0000313" key="7">
    <source>
        <dbReference type="Proteomes" id="UP001177023"/>
    </source>
</evidence>
<reference evidence="6" key="1">
    <citation type="submission" date="2023-06" db="EMBL/GenBank/DDBJ databases">
        <authorList>
            <person name="Delattre M."/>
        </authorList>
    </citation>
    <scope>NUCLEOTIDE SEQUENCE</scope>
    <source>
        <strain evidence="6">AF72</strain>
    </source>
</reference>
<dbReference type="InterPro" id="IPR001680">
    <property type="entry name" value="WD40_rpt"/>
</dbReference>
<dbReference type="PRINTS" id="PR00320">
    <property type="entry name" value="GPROTEINBRPT"/>
</dbReference>
<evidence type="ECO:0000313" key="6">
    <source>
        <dbReference type="EMBL" id="CAJ0579324.1"/>
    </source>
</evidence>
<dbReference type="PANTHER" id="PTHR19856">
    <property type="entry name" value="WD-REPEATCONTAINING PROTEIN WDR1"/>
    <property type="match status" value="1"/>
</dbReference>
<accession>A0AA36D3Q1</accession>
<dbReference type="GO" id="GO:0030042">
    <property type="term" value="P:actin filament depolymerization"/>
    <property type="evidence" value="ECO:0007669"/>
    <property type="project" value="TreeGrafter"/>
</dbReference>
<dbReference type="GO" id="GO:0030864">
    <property type="term" value="C:cortical actin cytoskeleton"/>
    <property type="evidence" value="ECO:0007669"/>
    <property type="project" value="TreeGrafter"/>
</dbReference>
<dbReference type="InterPro" id="IPR019775">
    <property type="entry name" value="WD40_repeat_CS"/>
</dbReference>
<evidence type="ECO:0000256" key="2">
    <source>
        <dbReference type="ARBA" id="ARBA00022737"/>
    </source>
</evidence>
<dbReference type="GO" id="GO:0040011">
    <property type="term" value="P:locomotion"/>
    <property type="evidence" value="ECO:0007669"/>
    <property type="project" value="TreeGrafter"/>
</dbReference>
<dbReference type="AlphaFoldDB" id="A0AA36D3Q1"/>
<feature type="repeat" description="WD" evidence="5">
    <location>
        <begin position="322"/>
        <end position="363"/>
    </location>
</feature>
<evidence type="ECO:0000256" key="5">
    <source>
        <dbReference type="PROSITE-ProRule" id="PRU00221"/>
    </source>
</evidence>
<keyword evidence="1 5" id="KW-0853">WD repeat</keyword>
<dbReference type="InterPro" id="IPR015943">
    <property type="entry name" value="WD40/YVTN_repeat-like_dom_sf"/>
</dbReference>
<sequence length="614" mass="66381">MADNQEYSAGRVFPSLPRTTRGQPIVLGAGAKGDEIIYCAGHSVYTVRIADNVCTDVYTEHSHPTTVCKQAPSGFYNASADSVGNVRLWDTTQKTHILKNQFQMIAGPIRDLVWSDDSKRLAAVGEGRERFGHAILFDTGTSNGDLSGQSRPVSSIDIRPVRPYRLITGSEDNTVAIFEGPPFKFKTLFHDIHTRFVWVVRYAPDGQLFASASADGKVVLFEGTNGEKVAELIDEKAKGNAHTGSVFGLSWSPCGQKIATASGDKTVKIWNVAERKLEQTITFGNAVEDQQLTALWTKEGLISVNLAGFIYRLEDGQIKKTVYGHNKPLTNVVLSADKGQLLTSDSDGHITRWTLASGDSIRVTPQIHKTQISGMALTADGTLITVGFDDSLQFAKNVLEGNAQVKPEATKLSSQPLGVASNKDGSLVAVACNKSVAVFKNGSKCCEAPIKYVATCVAVAEAKGYVAVGGDDQKVHIYKLASGALNEEKTLDHSGLLTALAFSPDFEHLAATDANRKVVAYAVGKDFVRANEKEWTFHTARANCVAWAPSGRRLATGGIDTNVIVWDLDHSGEHPIIIRAAHPMSPVNGVVWLSDSTLYSIGQDSNIKEWHLKV</sequence>
<keyword evidence="2" id="KW-0677">Repeat</keyword>
<dbReference type="InterPro" id="IPR036322">
    <property type="entry name" value="WD40_repeat_dom_sf"/>
</dbReference>
<dbReference type="Gene3D" id="2.130.10.10">
    <property type="entry name" value="YVTN repeat-like/Quinoprotein amine dehydrogenase"/>
    <property type="match status" value="2"/>
</dbReference>
<evidence type="ECO:0000256" key="3">
    <source>
        <dbReference type="ARBA" id="ARBA00038366"/>
    </source>
</evidence>
<gene>
    <name evidence="6" type="ORF">MSPICULIGERA_LOCUS17547</name>
</gene>
<evidence type="ECO:0000256" key="1">
    <source>
        <dbReference type="ARBA" id="ARBA00022574"/>
    </source>
</evidence>
<dbReference type="GO" id="GO:0030833">
    <property type="term" value="P:regulation of actin filament polymerization"/>
    <property type="evidence" value="ECO:0007669"/>
    <property type="project" value="UniProtKB-ARBA"/>
</dbReference>
<dbReference type="SUPFAM" id="SSF50978">
    <property type="entry name" value="WD40 repeat-like"/>
    <property type="match status" value="2"/>
</dbReference>
<proteinExistence type="inferred from homology"/>
<dbReference type="InterPro" id="IPR020472">
    <property type="entry name" value="WD40_PAC1"/>
</dbReference>
<dbReference type="FunFam" id="2.130.10.10:FF:000167">
    <property type="entry name" value="Actin-interacting protein 1"/>
    <property type="match status" value="1"/>
</dbReference>
<dbReference type="PROSITE" id="PS00678">
    <property type="entry name" value="WD_REPEATS_1"/>
    <property type="match status" value="2"/>
</dbReference>
<dbReference type="GO" id="GO:0030834">
    <property type="term" value="P:regulation of actin filament depolymerization"/>
    <property type="evidence" value="ECO:0007669"/>
    <property type="project" value="UniProtKB-ARBA"/>
</dbReference>
<organism evidence="6 7">
    <name type="scientific">Mesorhabditis spiculigera</name>
    <dbReference type="NCBI Taxonomy" id="96644"/>
    <lineage>
        <taxon>Eukaryota</taxon>
        <taxon>Metazoa</taxon>
        <taxon>Ecdysozoa</taxon>
        <taxon>Nematoda</taxon>
        <taxon>Chromadorea</taxon>
        <taxon>Rhabditida</taxon>
        <taxon>Rhabditina</taxon>
        <taxon>Rhabditomorpha</taxon>
        <taxon>Rhabditoidea</taxon>
        <taxon>Rhabditidae</taxon>
        <taxon>Mesorhabditinae</taxon>
        <taxon>Mesorhabditis</taxon>
    </lineage>
</organism>
<comment type="similarity">
    <text evidence="3">Belongs to the WD repeat AIP1 family.</text>
</comment>
<dbReference type="PROSITE" id="PS50294">
    <property type="entry name" value="WD_REPEATS_REGION"/>
    <property type="match status" value="2"/>
</dbReference>
<dbReference type="PROSITE" id="PS50082">
    <property type="entry name" value="WD_REPEATS_2"/>
    <property type="match status" value="4"/>
</dbReference>
<keyword evidence="7" id="KW-1185">Reference proteome</keyword>
<feature type="repeat" description="WD" evidence="5">
    <location>
        <begin position="239"/>
        <end position="280"/>
    </location>
</feature>
<dbReference type="SMART" id="SM00320">
    <property type="entry name" value="WD40"/>
    <property type="match status" value="12"/>
</dbReference>
<dbReference type="EMBL" id="CATQJA010002656">
    <property type="protein sequence ID" value="CAJ0579324.1"/>
    <property type="molecule type" value="Genomic_DNA"/>
</dbReference>
<dbReference type="PANTHER" id="PTHR19856:SF0">
    <property type="entry name" value="WD REPEAT-CONTAINING PROTEIN 1"/>
    <property type="match status" value="1"/>
</dbReference>
<dbReference type="Proteomes" id="UP001177023">
    <property type="component" value="Unassembled WGS sequence"/>
</dbReference>
<dbReference type="Pfam" id="PF00400">
    <property type="entry name" value="WD40"/>
    <property type="match status" value="5"/>
</dbReference>
<feature type="repeat" description="WD" evidence="5">
    <location>
        <begin position="190"/>
        <end position="231"/>
    </location>
</feature>
<dbReference type="GO" id="GO:0045214">
    <property type="term" value="P:sarcomere organization"/>
    <property type="evidence" value="ECO:0007669"/>
    <property type="project" value="TreeGrafter"/>
</dbReference>
<feature type="non-terminal residue" evidence="6">
    <location>
        <position position="614"/>
    </location>
</feature>
<comment type="caution">
    <text evidence="6">The sequence shown here is derived from an EMBL/GenBank/DDBJ whole genome shotgun (WGS) entry which is preliminary data.</text>
</comment>
<evidence type="ECO:0000256" key="4">
    <source>
        <dbReference type="ARBA" id="ARBA00067845"/>
    </source>
</evidence>
<feature type="repeat" description="WD" evidence="5">
    <location>
        <begin position="535"/>
        <end position="569"/>
    </location>
</feature>
<name>A0AA36D3Q1_9BILA</name>